<proteinExistence type="predicted"/>
<sequence length="349" mass="37766">MSPEARNRRGRRHRLVVHYGPDTATIGGMATVISRLTEAHGATPSMAEATWAPNDKFRGFARVPRLLARLSRLRFKNDVLVHVHLSEGGSLLREGAIAMYAKAIGCRTVGTLHGADFASSYKAHPNLVSRVLRSLDRTAVLDQETARILREAGFESFTVRNPAPRAHAATAPPSQSEYLLFVGEVGTRKGADVLADAWPAIHARFPDLRLRVLGPPTSYELPELPGIEMHGPQSWASAQRMISECRLLVLPSRAEVLPMVLLEAMAAGRPWISTSVGGVPLLEETRSGLIIKPGDAIALSNGCIALLESSACLDRLGEAGATAAKAAYSTDSVLARYHEIYWTPDSVRS</sequence>
<comment type="caution">
    <text evidence="1">The sequence shown here is derived from an EMBL/GenBank/DDBJ whole genome shotgun (WGS) entry which is preliminary data.</text>
</comment>
<dbReference type="SUPFAM" id="SSF53756">
    <property type="entry name" value="UDP-Glycosyltransferase/glycogen phosphorylase"/>
    <property type="match status" value="1"/>
</dbReference>
<dbReference type="Pfam" id="PF13692">
    <property type="entry name" value="Glyco_trans_1_4"/>
    <property type="match status" value="1"/>
</dbReference>
<keyword evidence="1" id="KW-0808">Transferase</keyword>
<name>A0A545AJ97_9ACTN</name>
<dbReference type="Proteomes" id="UP000317982">
    <property type="component" value="Unassembled WGS sequence"/>
</dbReference>
<dbReference type="OrthoDB" id="477186at2"/>
<dbReference type="GO" id="GO:0016740">
    <property type="term" value="F:transferase activity"/>
    <property type="evidence" value="ECO:0007669"/>
    <property type="project" value="UniProtKB-KW"/>
</dbReference>
<dbReference type="EMBL" id="VIRS01000027">
    <property type="protein sequence ID" value="TQS41389.1"/>
    <property type="molecule type" value="Genomic_DNA"/>
</dbReference>
<dbReference type="AlphaFoldDB" id="A0A545AJ97"/>
<gene>
    <name evidence="1" type="ORF">FL583_30270</name>
</gene>
<evidence type="ECO:0000313" key="2">
    <source>
        <dbReference type="Proteomes" id="UP000317982"/>
    </source>
</evidence>
<accession>A0A545AJ97</accession>
<organism evidence="1 2">
    <name type="scientific">Cryptosporangium phraense</name>
    <dbReference type="NCBI Taxonomy" id="2593070"/>
    <lineage>
        <taxon>Bacteria</taxon>
        <taxon>Bacillati</taxon>
        <taxon>Actinomycetota</taxon>
        <taxon>Actinomycetes</taxon>
        <taxon>Cryptosporangiales</taxon>
        <taxon>Cryptosporangiaceae</taxon>
        <taxon>Cryptosporangium</taxon>
    </lineage>
</organism>
<reference evidence="1 2" key="1">
    <citation type="submission" date="2019-07" db="EMBL/GenBank/DDBJ databases">
        <title>Cryptosporangium phraense sp. nov., isolated from plant litter.</title>
        <authorList>
            <person name="Suriyachadkun C."/>
        </authorList>
    </citation>
    <scope>NUCLEOTIDE SEQUENCE [LARGE SCALE GENOMIC DNA]</scope>
    <source>
        <strain evidence="1 2">A-T 5661</strain>
    </source>
</reference>
<protein>
    <submittedName>
        <fullName evidence="1">Glycosyltransferase family 4 protein</fullName>
    </submittedName>
</protein>
<keyword evidence="2" id="KW-1185">Reference proteome</keyword>
<dbReference type="CDD" id="cd03801">
    <property type="entry name" value="GT4_PimA-like"/>
    <property type="match status" value="1"/>
</dbReference>
<dbReference type="Gene3D" id="3.40.50.2000">
    <property type="entry name" value="Glycogen Phosphorylase B"/>
    <property type="match status" value="2"/>
</dbReference>
<dbReference type="PANTHER" id="PTHR12526">
    <property type="entry name" value="GLYCOSYLTRANSFERASE"/>
    <property type="match status" value="1"/>
</dbReference>
<dbReference type="InParanoid" id="A0A545AJ97"/>
<evidence type="ECO:0000313" key="1">
    <source>
        <dbReference type="EMBL" id="TQS41389.1"/>
    </source>
</evidence>